<keyword evidence="2" id="KW-1185">Reference proteome</keyword>
<gene>
    <name evidence="1" type="ORF">Bxe_B1040</name>
</gene>
<dbReference type="EMBL" id="CP000271">
    <property type="protein sequence ID" value="ABE34914.1"/>
    <property type="molecule type" value="Genomic_DNA"/>
</dbReference>
<evidence type="ECO:0008006" key="3">
    <source>
        <dbReference type="Google" id="ProtNLM"/>
    </source>
</evidence>
<dbReference type="STRING" id="266265.Bxe_B1040"/>
<dbReference type="InterPro" id="IPR047746">
    <property type="entry name" value="Dae2/Tae2-like"/>
</dbReference>
<organism evidence="1 2">
    <name type="scientific">Paraburkholderia xenovorans (strain LB400)</name>
    <dbReference type="NCBI Taxonomy" id="266265"/>
    <lineage>
        <taxon>Bacteria</taxon>
        <taxon>Pseudomonadati</taxon>
        <taxon>Pseudomonadota</taxon>
        <taxon>Betaproteobacteria</taxon>
        <taxon>Burkholderiales</taxon>
        <taxon>Burkholderiaceae</taxon>
        <taxon>Paraburkholderia</taxon>
    </lineage>
</organism>
<dbReference type="NCBIfam" id="NF033857">
    <property type="entry name" value="BPSL0067_fam"/>
    <property type="match status" value="1"/>
</dbReference>
<reference evidence="1 2" key="1">
    <citation type="journal article" date="2006" name="Proc. Natl. Acad. Sci. U.S.A.">
        <title>Burkholderia xenovorans LB400 harbors a multi-replicon, 9.73-Mbp genome shaped for versatility.</title>
        <authorList>
            <person name="Chain P.S."/>
            <person name="Denef V.J."/>
            <person name="Konstantinidis K.T."/>
            <person name="Vergez L.M."/>
            <person name="Agullo L."/>
            <person name="Reyes V.L."/>
            <person name="Hauser L."/>
            <person name="Cordova M."/>
            <person name="Gomez L."/>
            <person name="Gonzalez M."/>
            <person name="Land M."/>
            <person name="Lao V."/>
            <person name="Larimer F."/>
            <person name="LiPuma J.J."/>
            <person name="Mahenthiralingam E."/>
            <person name="Malfatti S.A."/>
            <person name="Marx C.J."/>
            <person name="Parnell J.J."/>
            <person name="Ramette A."/>
            <person name="Richardson P."/>
            <person name="Seeger M."/>
            <person name="Smith D."/>
            <person name="Spilker T."/>
            <person name="Sul W.J."/>
            <person name="Tsoi T.V."/>
            <person name="Ulrich L.E."/>
            <person name="Zhulin I.B."/>
            <person name="Tiedje J.M."/>
        </authorList>
    </citation>
    <scope>NUCLEOTIDE SEQUENCE [LARGE SCALE GENOMIC DNA]</scope>
    <source>
        <strain evidence="1 2">LB400</strain>
    </source>
</reference>
<dbReference type="AlphaFoldDB" id="Q13LX5"/>
<dbReference type="OrthoDB" id="1551241at2"/>
<evidence type="ECO:0000313" key="2">
    <source>
        <dbReference type="Proteomes" id="UP000001817"/>
    </source>
</evidence>
<dbReference type="RefSeq" id="WP_011492223.1">
    <property type="nucleotide sequence ID" value="NC_007952.1"/>
</dbReference>
<protein>
    <recommendedName>
        <fullName evidence="3">BPSL0067 family protein</fullName>
    </recommendedName>
</protein>
<accession>Q13LX5</accession>
<dbReference type="Proteomes" id="UP000001817">
    <property type="component" value="Chromosome 2"/>
</dbReference>
<name>Q13LX5_PARXL</name>
<dbReference type="KEGG" id="bxe:Bxe_B1040"/>
<dbReference type="eggNOG" id="ENOG5033VKQ">
    <property type="taxonomic scope" value="Bacteria"/>
</dbReference>
<proteinExistence type="predicted"/>
<evidence type="ECO:0000313" key="1">
    <source>
        <dbReference type="EMBL" id="ABE34914.1"/>
    </source>
</evidence>
<sequence length="126" mass="13655">MSYVADMIEASSLKGQLVGNGQCVTFVHAVVSTPPSSAWHRGENVRTATLISPGTVIATFDPNGRYGNHTDGRSHAAIYLGRNAVGIQVLDQWNGHTAQPAHERTIRFRNGYGVKANDGDQFYVVE</sequence>